<name>A0ABU0PKJ5_9MICC</name>
<dbReference type="EC" id="4.3.1.19" evidence="5"/>
<dbReference type="Gene3D" id="3.40.50.1100">
    <property type="match status" value="2"/>
</dbReference>
<protein>
    <submittedName>
        <fullName evidence="5">Threonine dehydratase</fullName>
        <ecNumber evidence="5">4.3.1.19</ecNumber>
    </submittedName>
</protein>
<proteinExistence type="predicted"/>
<organism evidence="5 6">
    <name type="scientific">Pseudarthrobacter siccitolerans</name>
    <dbReference type="NCBI Taxonomy" id="861266"/>
    <lineage>
        <taxon>Bacteria</taxon>
        <taxon>Bacillati</taxon>
        <taxon>Actinomycetota</taxon>
        <taxon>Actinomycetes</taxon>
        <taxon>Micrococcales</taxon>
        <taxon>Micrococcaceae</taxon>
        <taxon>Pseudarthrobacter</taxon>
    </lineage>
</organism>
<dbReference type="Pfam" id="PF00291">
    <property type="entry name" value="PALP"/>
    <property type="match status" value="1"/>
</dbReference>
<feature type="domain" description="Tryptophan synthase beta chain-like PALP" evidence="4">
    <location>
        <begin position="30"/>
        <end position="311"/>
    </location>
</feature>
<evidence type="ECO:0000259" key="4">
    <source>
        <dbReference type="Pfam" id="PF00291"/>
    </source>
</evidence>
<comment type="cofactor">
    <cofactor evidence="1">
        <name>pyridoxal 5'-phosphate</name>
        <dbReference type="ChEBI" id="CHEBI:597326"/>
    </cofactor>
</comment>
<evidence type="ECO:0000313" key="6">
    <source>
        <dbReference type="Proteomes" id="UP001236806"/>
    </source>
</evidence>
<dbReference type="InterPro" id="IPR001926">
    <property type="entry name" value="TrpB-like_PALP"/>
</dbReference>
<evidence type="ECO:0000256" key="3">
    <source>
        <dbReference type="ARBA" id="ARBA00023239"/>
    </source>
</evidence>
<dbReference type="SUPFAM" id="SSF53686">
    <property type="entry name" value="Tryptophan synthase beta subunit-like PLP-dependent enzymes"/>
    <property type="match status" value="1"/>
</dbReference>
<dbReference type="InterPro" id="IPR050147">
    <property type="entry name" value="Ser/Thr_Dehydratase"/>
</dbReference>
<reference evidence="5 6" key="1">
    <citation type="submission" date="2023-07" db="EMBL/GenBank/DDBJ databases">
        <title>Comparative genomics of wheat-associated soil bacteria to identify genetic determinants of phenazine resistance.</title>
        <authorList>
            <person name="Mouncey N."/>
        </authorList>
    </citation>
    <scope>NUCLEOTIDE SEQUENCE [LARGE SCALE GENOMIC DNA]</scope>
    <source>
        <strain evidence="5 6">W1I3</strain>
    </source>
</reference>
<keyword evidence="6" id="KW-1185">Reference proteome</keyword>
<gene>
    <name evidence="5" type="ORF">QFZ36_002048</name>
</gene>
<dbReference type="InterPro" id="IPR036052">
    <property type="entry name" value="TrpB-like_PALP_sf"/>
</dbReference>
<dbReference type="PANTHER" id="PTHR48078:SF6">
    <property type="entry name" value="L-THREONINE DEHYDRATASE CATABOLIC TDCB"/>
    <property type="match status" value="1"/>
</dbReference>
<dbReference type="NCBIfam" id="NF006094">
    <property type="entry name" value="PRK08246.1"/>
    <property type="match status" value="1"/>
</dbReference>
<dbReference type="EMBL" id="JAUSXB010000001">
    <property type="protein sequence ID" value="MDQ0674487.1"/>
    <property type="molecule type" value="Genomic_DNA"/>
</dbReference>
<keyword evidence="3 5" id="KW-0456">Lyase</keyword>
<sequence>MSRETGTTKADMITRTDVDDAARRTAGLTRLTPVLQADAFPAEVWFKCEFMQHTGTFKARGALNRILASKERGELDSTAGVVVASGGNAGLANAYAAAQLGVPATVFVPAAAPAVKVRKLEAIGATVVQGGAEYAEAYQAAVEHAQRAGAVYCHAYDQPEIAAGAGTVGTELLEQIAGVDTVLVAVGGGGLMAGIAAAVEGRAQVVGVEPRNAPTLHAALAAGEPVDVAVSGVAADSLGARRIGDIGFAVAVRTGVESVLVSDDDIIAARSLLWNDYRLVVEHGAAAAFAALTSGGFVPKAGERVAVILCGANTDPATL</sequence>
<dbReference type="GO" id="GO:0004794">
    <property type="term" value="F:threonine deaminase activity"/>
    <property type="evidence" value="ECO:0007669"/>
    <property type="project" value="UniProtKB-EC"/>
</dbReference>
<comment type="caution">
    <text evidence="5">The sequence shown here is derived from an EMBL/GenBank/DDBJ whole genome shotgun (WGS) entry which is preliminary data.</text>
</comment>
<accession>A0ABU0PKJ5</accession>
<dbReference type="Proteomes" id="UP001236806">
    <property type="component" value="Unassembled WGS sequence"/>
</dbReference>
<evidence type="ECO:0000313" key="5">
    <source>
        <dbReference type="EMBL" id="MDQ0674487.1"/>
    </source>
</evidence>
<dbReference type="PANTHER" id="PTHR48078">
    <property type="entry name" value="THREONINE DEHYDRATASE, MITOCHONDRIAL-RELATED"/>
    <property type="match status" value="1"/>
</dbReference>
<evidence type="ECO:0000256" key="2">
    <source>
        <dbReference type="ARBA" id="ARBA00022898"/>
    </source>
</evidence>
<evidence type="ECO:0000256" key="1">
    <source>
        <dbReference type="ARBA" id="ARBA00001933"/>
    </source>
</evidence>
<keyword evidence="2" id="KW-0663">Pyridoxal phosphate</keyword>